<reference evidence="1" key="1">
    <citation type="journal article" date="2014" name="Front. Microbiol.">
        <title>High frequency of phylogenetically diverse reductive dehalogenase-homologous genes in deep subseafloor sedimentary metagenomes.</title>
        <authorList>
            <person name="Kawai M."/>
            <person name="Futagami T."/>
            <person name="Toyoda A."/>
            <person name="Takaki Y."/>
            <person name="Nishi S."/>
            <person name="Hori S."/>
            <person name="Arai W."/>
            <person name="Tsubouchi T."/>
            <person name="Morono Y."/>
            <person name="Uchiyama I."/>
            <person name="Ito T."/>
            <person name="Fujiyama A."/>
            <person name="Inagaki F."/>
            <person name="Takami H."/>
        </authorList>
    </citation>
    <scope>NUCLEOTIDE SEQUENCE</scope>
    <source>
        <strain evidence="1">Expedition CK06-06</strain>
    </source>
</reference>
<accession>X1LTP8</accession>
<name>X1LTP8_9ZZZZ</name>
<proteinExistence type="predicted"/>
<comment type="caution">
    <text evidence="1">The sequence shown here is derived from an EMBL/GenBank/DDBJ whole genome shotgun (WGS) entry which is preliminary data.</text>
</comment>
<protein>
    <submittedName>
        <fullName evidence="1">Uncharacterized protein</fullName>
    </submittedName>
</protein>
<evidence type="ECO:0000313" key="1">
    <source>
        <dbReference type="EMBL" id="GAI22757.1"/>
    </source>
</evidence>
<dbReference type="AlphaFoldDB" id="X1LTP8"/>
<organism evidence="1">
    <name type="scientific">marine sediment metagenome</name>
    <dbReference type="NCBI Taxonomy" id="412755"/>
    <lineage>
        <taxon>unclassified sequences</taxon>
        <taxon>metagenomes</taxon>
        <taxon>ecological metagenomes</taxon>
    </lineage>
</organism>
<sequence>MKIETTIYVEPVAKARARTIVTKGGIHISIPSPHQAWCGIMRTWLGSHTPQLGIDLIFL</sequence>
<dbReference type="EMBL" id="BARV01020030">
    <property type="protein sequence ID" value="GAI22757.1"/>
    <property type="molecule type" value="Genomic_DNA"/>
</dbReference>
<gene>
    <name evidence="1" type="ORF">S06H3_33545</name>
</gene>